<dbReference type="GO" id="GO:0009306">
    <property type="term" value="P:protein secretion"/>
    <property type="evidence" value="ECO:0007669"/>
    <property type="project" value="TreeGrafter"/>
</dbReference>
<dbReference type="PANTHER" id="PTHR20959:SF1">
    <property type="entry name" value="TRANSPORT AND GOLGI ORGANIZATION PROTEIN 6 HOMOLOG"/>
    <property type="match status" value="1"/>
</dbReference>
<name>A0A2P4XH86_9STRA</name>
<evidence type="ECO:0000313" key="1">
    <source>
        <dbReference type="EMBL" id="POM64906.1"/>
    </source>
</evidence>
<accession>A0A2P4XH86</accession>
<gene>
    <name evidence="1" type="ORF">PHPALM_19501</name>
</gene>
<dbReference type="Proteomes" id="UP000237271">
    <property type="component" value="Unassembled WGS sequence"/>
</dbReference>
<keyword evidence="2" id="KW-1185">Reference proteome</keyword>
<dbReference type="InterPro" id="IPR039600">
    <property type="entry name" value="TANGO6/Rtp1"/>
</dbReference>
<protein>
    <submittedName>
        <fullName evidence="1">Uncharacterized protein</fullName>
    </submittedName>
</protein>
<comment type="caution">
    <text evidence="1">The sequence shown here is derived from an EMBL/GenBank/DDBJ whole genome shotgun (WGS) entry which is preliminary data.</text>
</comment>
<reference evidence="1 2" key="1">
    <citation type="journal article" date="2017" name="Genome Biol. Evol.">
        <title>Phytophthora megakarya and P. palmivora, closely related causal agents of cacao black pod rot, underwent increases in genome sizes and gene numbers by different mechanisms.</title>
        <authorList>
            <person name="Ali S.S."/>
            <person name="Shao J."/>
            <person name="Lary D.J."/>
            <person name="Kronmiller B."/>
            <person name="Shen D."/>
            <person name="Strem M.D."/>
            <person name="Amoako-Attah I."/>
            <person name="Akrofi A.Y."/>
            <person name="Begoude B.A."/>
            <person name="Ten Hoopen G.M."/>
            <person name="Coulibaly K."/>
            <person name="Kebe B.I."/>
            <person name="Melnick R.L."/>
            <person name="Guiltinan M.J."/>
            <person name="Tyler B.M."/>
            <person name="Meinhardt L.W."/>
            <person name="Bailey B.A."/>
        </authorList>
    </citation>
    <scope>NUCLEOTIDE SEQUENCE [LARGE SCALE GENOMIC DNA]</scope>
    <source>
        <strain evidence="2">sbr112.9</strain>
    </source>
</reference>
<proteinExistence type="predicted"/>
<evidence type="ECO:0000313" key="2">
    <source>
        <dbReference type="Proteomes" id="UP000237271"/>
    </source>
</evidence>
<dbReference type="PANTHER" id="PTHR20959">
    <property type="entry name" value="TRANSPORT AND GOLGI ORGANIZATION PROTEIN 6 FAMILY MEMBER"/>
    <property type="match status" value="1"/>
</dbReference>
<dbReference type="OrthoDB" id="39591at2759"/>
<sequence length="300" mass="33812">MEAELKQQEALMRSLREFVDALRDIKKTEDVGNINRDVVGAVRALCGSSQAKNGIQWHDEVWQRGLVPIFQRLCLCMTRLDQLEAQERKEVGPQTARQAEKPKAPAGLLSLRDYSVLQAAVELLFCWGAHPRVAAGVLMPIEKRRPTRTLEISKDVLMWGYREFTRVVVDAENKREETVCELLAITQAVLQLLSLPQFQPILLPKYVVELLALLVYGEMAMDTETPTPEQTEFIRLREMVLRVLPLRMSMSSLRAALGQSTPVISELAVGQRFKARCGYLLSRLLMEDGGIVATIELLLG</sequence>
<dbReference type="EMBL" id="NCKW01010949">
    <property type="protein sequence ID" value="POM64906.1"/>
    <property type="molecule type" value="Genomic_DNA"/>
</dbReference>
<feature type="non-terminal residue" evidence="1">
    <location>
        <position position="300"/>
    </location>
</feature>
<organism evidence="1 2">
    <name type="scientific">Phytophthora palmivora</name>
    <dbReference type="NCBI Taxonomy" id="4796"/>
    <lineage>
        <taxon>Eukaryota</taxon>
        <taxon>Sar</taxon>
        <taxon>Stramenopiles</taxon>
        <taxon>Oomycota</taxon>
        <taxon>Peronosporomycetes</taxon>
        <taxon>Peronosporales</taxon>
        <taxon>Peronosporaceae</taxon>
        <taxon>Phytophthora</taxon>
    </lineage>
</organism>
<dbReference type="AlphaFoldDB" id="A0A2P4XH86"/>